<evidence type="ECO:0000256" key="2">
    <source>
        <dbReference type="ARBA" id="ARBA00022618"/>
    </source>
</evidence>
<evidence type="ECO:0000256" key="4">
    <source>
        <dbReference type="ARBA" id="ARBA00022989"/>
    </source>
</evidence>
<keyword evidence="7" id="KW-0472">Membrane</keyword>
<organism evidence="10 11">
    <name type="scientific">Oerskovia gallyi</name>
    <dbReference type="NCBI Taxonomy" id="2762226"/>
    <lineage>
        <taxon>Bacteria</taxon>
        <taxon>Bacillati</taxon>
        <taxon>Actinomycetota</taxon>
        <taxon>Actinomycetes</taxon>
        <taxon>Micrococcales</taxon>
        <taxon>Cellulomonadaceae</taxon>
        <taxon>Oerskovia</taxon>
    </lineage>
</organism>
<feature type="region of interest" description="Disordered" evidence="6">
    <location>
        <begin position="69"/>
        <end position="102"/>
    </location>
</feature>
<dbReference type="Proteomes" id="UP000633601">
    <property type="component" value="Unassembled WGS sequence"/>
</dbReference>
<evidence type="ECO:0000313" key="11">
    <source>
        <dbReference type="Proteomes" id="UP000633601"/>
    </source>
</evidence>
<dbReference type="Pfam" id="PF08478">
    <property type="entry name" value="POTRA_1"/>
    <property type="match status" value="1"/>
</dbReference>
<dbReference type="InterPro" id="IPR050487">
    <property type="entry name" value="FtsQ_DivIB"/>
</dbReference>
<feature type="domain" description="Cell division protein FtsQ/DivIB C-terminal" evidence="8">
    <location>
        <begin position="228"/>
        <end position="327"/>
    </location>
</feature>
<evidence type="ECO:0000259" key="8">
    <source>
        <dbReference type="Pfam" id="PF03799"/>
    </source>
</evidence>
<feature type="region of interest" description="Disordered" evidence="6">
    <location>
        <begin position="1"/>
        <end position="55"/>
    </location>
</feature>
<gene>
    <name evidence="10" type="ORF">H9640_10630</name>
</gene>
<feature type="compositionally biased region" description="Pro residues" evidence="6">
    <location>
        <begin position="1"/>
        <end position="18"/>
    </location>
</feature>
<keyword evidence="5" id="KW-0131">Cell cycle</keyword>
<evidence type="ECO:0000259" key="9">
    <source>
        <dbReference type="Pfam" id="PF08478"/>
    </source>
</evidence>
<feature type="compositionally biased region" description="Basic and acidic residues" evidence="6">
    <location>
        <begin position="39"/>
        <end position="52"/>
    </location>
</feature>
<evidence type="ECO:0000256" key="1">
    <source>
        <dbReference type="ARBA" id="ARBA00022475"/>
    </source>
</evidence>
<comment type="caution">
    <text evidence="10">The sequence shown here is derived from an EMBL/GenBank/DDBJ whole genome shotgun (WGS) entry which is preliminary data.</text>
</comment>
<sequence length="350" mass="36755">MRPPSRPRPAAPRPTPAPPREEQPARSRPATPGRARPAGTRDDVGTPGHPDDDIATQPLVLRGSELARTGSAPAAGTSTRERPATGPVPFVRGPVGGGGRPVDRVVSTGMADRLAEKAAMRRHRLRNRVLGWAGGVLVLATAVWVALFSPLLGADPAKVEISGEGTVIDIAEVQQVIGGVAGVPLPRVDTIGLRDEILELNGVRDVRILREWPDGLSVTLESREPVAAVPHEGAFALLDRDGVQVATVEAVPEGLPAIGVTLDEGGARSLRAARIVLNALPPELQAEVAEVTAPTQDAVTMTLRDGAVVEWGNDEDAALKVRVLQALRGLPENQGAKLYDVSAPTMPITR</sequence>
<keyword evidence="4 7" id="KW-1133">Transmembrane helix</keyword>
<keyword evidence="2" id="KW-0132">Cell division</keyword>
<accession>A0ABR8V2K6</accession>
<dbReference type="EMBL" id="JACSQE010000007">
    <property type="protein sequence ID" value="MBD7999007.1"/>
    <property type="molecule type" value="Genomic_DNA"/>
</dbReference>
<evidence type="ECO:0000256" key="7">
    <source>
        <dbReference type="SAM" id="Phobius"/>
    </source>
</evidence>
<keyword evidence="1" id="KW-1003">Cell membrane</keyword>
<keyword evidence="3 7" id="KW-0812">Transmembrane</keyword>
<dbReference type="InterPro" id="IPR005548">
    <property type="entry name" value="Cell_div_FtsQ/DivIB_C"/>
</dbReference>
<evidence type="ECO:0000313" key="10">
    <source>
        <dbReference type="EMBL" id="MBD7999007.1"/>
    </source>
</evidence>
<evidence type="ECO:0000256" key="6">
    <source>
        <dbReference type="SAM" id="MobiDB-lite"/>
    </source>
</evidence>
<name>A0ABR8V2K6_9CELL</name>
<dbReference type="PANTHER" id="PTHR37820:SF1">
    <property type="entry name" value="CELL DIVISION PROTEIN FTSQ"/>
    <property type="match status" value="1"/>
</dbReference>
<proteinExistence type="predicted"/>
<keyword evidence="11" id="KW-1185">Reference proteome</keyword>
<dbReference type="Pfam" id="PF03799">
    <property type="entry name" value="FtsQ_DivIB_C"/>
    <property type="match status" value="1"/>
</dbReference>
<protein>
    <submittedName>
        <fullName evidence="10">FtsQ-type POTRA domain-containing protein</fullName>
    </submittedName>
</protein>
<feature type="transmembrane region" description="Helical" evidence="7">
    <location>
        <begin position="129"/>
        <end position="152"/>
    </location>
</feature>
<evidence type="ECO:0000256" key="3">
    <source>
        <dbReference type="ARBA" id="ARBA00022692"/>
    </source>
</evidence>
<dbReference type="PANTHER" id="PTHR37820">
    <property type="entry name" value="CELL DIVISION PROTEIN DIVIB"/>
    <property type="match status" value="1"/>
</dbReference>
<dbReference type="RefSeq" id="WP_191790669.1">
    <property type="nucleotide sequence ID" value="NZ_JACSQE010000007.1"/>
</dbReference>
<reference evidence="10 11" key="1">
    <citation type="submission" date="2020-08" db="EMBL/GenBank/DDBJ databases">
        <title>A Genomic Blueprint of the Chicken Gut Microbiome.</title>
        <authorList>
            <person name="Gilroy R."/>
            <person name="Ravi A."/>
            <person name="Getino M."/>
            <person name="Pursley I."/>
            <person name="Horton D.L."/>
            <person name="Alikhan N.-F."/>
            <person name="Baker D."/>
            <person name="Gharbi K."/>
            <person name="Hall N."/>
            <person name="Watson M."/>
            <person name="Adriaenssens E.M."/>
            <person name="Foster-Nyarko E."/>
            <person name="Jarju S."/>
            <person name="Secka A."/>
            <person name="Antonio M."/>
            <person name="Oren A."/>
            <person name="Chaudhuri R."/>
            <person name="La Ragione R.M."/>
            <person name="Hildebrand F."/>
            <person name="Pallen M.J."/>
        </authorList>
    </citation>
    <scope>NUCLEOTIDE SEQUENCE [LARGE SCALE GENOMIC DNA]</scope>
    <source>
        <strain evidence="10 11">Sa2CUA8</strain>
    </source>
</reference>
<feature type="domain" description="POTRA" evidence="9">
    <location>
        <begin position="157"/>
        <end position="221"/>
    </location>
</feature>
<dbReference type="InterPro" id="IPR013685">
    <property type="entry name" value="POTRA_FtsQ_type"/>
</dbReference>
<dbReference type="Gene3D" id="3.10.20.310">
    <property type="entry name" value="membrane protein fhac"/>
    <property type="match status" value="1"/>
</dbReference>
<evidence type="ECO:0000256" key="5">
    <source>
        <dbReference type="ARBA" id="ARBA00023306"/>
    </source>
</evidence>